<reference evidence="2 3" key="1">
    <citation type="journal article" date="2016" name="Nat. Commun.">
        <title>Thousands of microbial genomes shed light on interconnected biogeochemical processes in an aquifer system.</title>
        <authorList>
            <person name="Anantharaman K."/>
            <person name="Brown C.T."/>
            <person name="Hug L.A."/>
            <person name="Sharon I."/>
            <person name="Castelle C.J."/>
            <person name="Probst A.J."/>
            <person name="Thomas B.C."/>
            <person name="Singh A."/>
            <person name="Wilkins M.J."/>
            <person name="Karaoz U."/>
            <person name="Brodie E.L."/>
            <person name="Williams K.H."/>
            <person name="Hubbard S.S."/>
            <person name="Banfield J.F."/>
        </authorList>
    </citation>
    <scope>NUCLEOTIDE SEQUENCE [LARGE SCALE GENOMIC DNA]</scope>
</reference>
<comment type="caution">
    <text evidence="2">The sequence shown here is derived from an EMBL/GenBank/DDBJ whole genome shotgun (WGS) entry which is preliminary data.</text>
</comment>
<protein>
    <recommendedName>
        <fullName evidence="4">DUF1648 domain-containing protein</fullName>
    </recommendedName>
</protein>
<proteinExistence type="predicted"/>
<feature type="transmembrane region" description="Helical" evidence="1">
    <location>
        <begin position="125"/>
        <end position="148"/>
    </location>
</feature>
<evidence type="ECO:0000313" key="2">
    <source>
        <dbReference type="EMBL" id="OGM33625.1"/>
    </source>
</evidence>
<gene>
    <name evidence="2" type="ORF">A3D01_01585</name>
</gene>
<dbReference type="AlphaFoldDB" id="A0A1F7Z4B9"/>
<sequence>MSNKDTKKIPKGYLSSELVKRSQKLLRSNDLQSLFVKKGETSLAKIPLKKVVYTCIALISISLISVFIFQHNLPPEIPLFYGLAEGSEQLSSSFGLVIPSMLSFVVLIINLFLTFFVENNFLKQILIIVAFAAALISTITTFKIMFLVGSF</sequence>
<organism evidence="2 3">
    <name type="scientific">Candidatus Woesebacteria bacterium RIFCSPHIGHO2_02_FULL_39_13</name>
    <dbReference type="NCBI Taxonomy" id="1802505"/>
    <lineage>
        <taxon>Bacteria</taxon>
        <taxon>Candidatus Woeseibacteriota</taxon>
    </lineage>
</organism>
<dbReference type="STRING" id="1802505.A3D01_01585"/>
<dbReference type="Proteomes" id="UP000177169">
    <property type="component" value="Unassembled WGS sequence"/>
</dbReference>
<name>A0A1F7Z4B9_9BACT</name>
<keyword evidence="1" id="KW-1133">Transmembrane helix</keyword>
<dbReference type="EMBL" id="MGGR01000016">
    <property type="protein sequence ID" value="OGM33625.1"/>
    <property type="molecule type" value="Genomic_DNA"/>
</dbReference>
<evidence type="ECO:0000313" key="3">
    <source>
        <dbReference type="Proteomes" id="UP000177169"/>
    </source>
</evidence>
<keyword evidence="1" id="KW-0812">Transmembrane</keyword>
<feature type="transmembrane region" description="Helical" evidence="1">
    <location>
        <begin position="90"/>
        <end position="113"/>
    </location>
</feature>
<accession>A0A1F7Z4B9</accession>
<keyword evidence="1" id="KW-0472">Membrane</keyword>
<evidence type="ECO:0008006" key="4">
    <source>
        <dbReference type="Google" id="ProtNLM"/>
    </source>
</evidence>
<feature type="transmembrane region" description="Helical" evidence="1">
    <location>
        <begin position="51"/>
        <end position="70"/>
    </location>
</feature>
<evidence type="ECO:0000256" key="1">
    <source>
        <dbReference type="SAM" id="Phobius"/>
    </source>
</evidence>